<gene>
    <name evidence="1" type="ORF">HSBAA_21480</name>
</gene>
<dbReference type="AlphaFoldDB" id="A0A455U449"/>
<dbReference type="EMBL" id="AP019514">
    <property type="protein sequence ID" value="BBI60842.1"/>
    <property type="molecule type" value="Genomic_DNA"/>
</dbReference>
<reference evidence="1 2" key="1">
    <citation type="journal article" date="2019" name="Microbiol. Resour. Announc.">
        <title>Complete Genome Sequence of Halomonas sulfidaeris Strain Esulfide1 Isolated from a Metal Sulfide Rock at a Depth of 2,200 Meters, Obtained Using Nanopore Sequencing.</title>
        <authorList>
            <person name="Saito M."/>
            <person name="Nishigata A."/>
            <person name="Galipon J."/>
            <person name="Arakawa K."/>
        </authorList>
    </citation>
    <scope>NUCLEOTIDE SEQUENCE [LARGE SCALE GENOMIC DNA]</scope>
    <source>
        <strain evidence="1 2">ATCC BAA-803</strain>
    </source>
</reference>
<dbReference type="Proteomes" id="UP000320231">
    <property type="component" value="Chromosome"/>
</dbReference>
<evidence type="ECO:0000313" key="1">
    <source>
        <dbReference type="EMBL" id="BBI60842.1"/>
    </source>
</evidence>
<accession>A0A455U449</accession>
<evidence type="ECO:0000313" key="2">
    <source>
        <dbReference type="Proteomes" id="UP000320231"/>
    </source>
</evidence>
<name>A0A455U449_9GAMM</name>
<sequence length="48" mass="5277">MAFLEHDLLEHPENIRLVTNGAFAAAERLTSGIDVDLDEVLPVKDDDA</sequence>
<dbReference type="KEGG" id="hsr:HSBAA_21480"/>
<proteinExistence type="predicted"/>
<protein>
    <submittedName>
        <fullName evidence="1">Uncharacterized protein</fullName>
    </submittedName>
</protein>
<organism evidence="1 2">
    <name type="scientific">Vreelandella sulfidaeris</name>
    <dbReference type="NCBI Taxonomy" id="115553"/>
    <lineage>
        <taxon>Bacteria</taxon>
        <taxon>Pseudomonadati</taxon>
        <taxon>Pseudomonadota</taxon>
        <taxon>Gammaproteobacteria</taxon>
        <taxon>Oceanospirillales</taxon>
        <taxon>Halomonadaceae</taxon>
        <taxon>Vreelandella</taxon>
    </lineage>
</organism>